<keyword evidence="4 10" id="KW-0812">Transmembrane</keyword>
<dbReference type="OrthoDB" id="6703404at2759"/>
<dbReference type="InterPro" id="IPR023395">
    <property type="entry name" value="MCP_dom_sf"/>
</dbReference>
<comment type="similarity">
    <text evidence="2 11">Belongs to the mitochondrial carrier (TC 2.A.29) family.</text>
</comment>
<proteinExistence type="inferred from homology"/>
<dbReference type="PROSITE" id="PS50920">
    <property type="entry name" value="SOLCAR"/>
    <property type="match status" value="1"/>
</dbReference>
<dbReference type="GO" id="GO:0005743">
    <property type="term" value="C:mitochondrial inner membrane"/>
    <property type="evidence" value="ECO:0007669"/>
    <property type="project" value="UniProtKB-SubCell"/>
</dbReference>
<evidence type="ECO:0000256" key="1">
    <source>
        <dbReference type="ARBA" id="ARBA00004448"/>
    </source>
</evidence>
<organism evidence="13 14">
    <name type="scientific">Haemaphysalis longicornis</name>
    <name type="common">Bush tick</name>
    <dbReference type="NCBI Taxonomy" id="44386"/>
    <lineage>
        <taxon>Eukaryota</taxon>
        <taxon>Metazoa</taxon>
        <taxon>Ecdysozoa</taxon>
        <taxon>Arthropoda</taxon>
        <taxon>Chelicerata</taxon>
        <taxon>Arachnida</taxon>
        <taxon>Acari</taxon>
        <taxon>Parasitiformes</taxon>
        <taxon>Ixodida</taxon>
        <taxon>Ixodoidea</taxon>
        <taxon>Ixodidae</taxon>
        <taxon>Haemaphysalinae</taxon>
        <taxon>Haemaphysalis</taxon>
    </lineage>
</organism>
<evidence type="ECO:0000256" key="8">
    <source>
        <dbReference type="ARBA" id="ARBA00023128"/>
    </source>
</evidence>
<feature type="repeat" description="Solcar" evidence="10">
    <location>
        <begin position="119"/>
        <end position="210"/>
    </location>
</feature>
<comment type="caution">
    <text evidence="13">The sequence shown here is derived from an EMBL/GenBank/DDBJ whole genome shotgun (WGS) entry which is preliminary data.</text>
</comment>
<name>A0A9J6FE55_HAELO</name>
<reference evidence="13 14" key="1">
    <citation type="journal article" date="2020" name="Cell">
        <title>Large-Scale Comparative Analyses of Tick Genomes Elucidate Their Genetic Diversity and Vector Capacities.</title>
        <authorList>
            <consortium name="Tick Genome and Microbiome Consortium (TIGMIC)"/>
            <person name="Jia N."/>
            <person name="Wang J."/>
            <person name="Shi W."/>
            <person name="Du L."/>
            <person name="Sun Y."/>
            <person name="Zhan W."/>
            <person name="Jiang J.F."/>
            <person name="Wang Q."/>
            <person name="Zhang B."/>
            <person name="Ji P."/>
            <person name="Bell-Sakyi L."/>
            <person name="Cui X.M."/>
            <person name="Yuan T.T."/>
            <person name="Jiang B.G."/>
            <person name="Yang W.F."/>
            <person name="Lam T.T."/>
            <person name="Chang Q.C."/>
            <person name="Ding S.J."/>
            <person name="Wang X.J."/>
            <person name="Zhu J.G."/>
            <person name="Ruan X.D."/>
            <person name="Zhao L."/>
            <person name="Wei J.T."/>
            <person name="Ye R.Z."/>
            <person name="Que T.C."/>
            <person name="Du C.H."/>
            <person name="Zhou Y.H."/>
            <person name="Cheng J.X."/>
            <person name="Dai P.F."/>
            <person name="Guo W.B."/>
            <person name="Han X.H."/>
            <person name="Huang E.J."/>
            <person name="Li L.F."/>
            <person name="Wei W."/>
            <person name="Gao Y.C."/>
            <person name="Liu J.Z."/>
            <person name="Shao H.Z."/>
            <person name="Wang X."/>
            <person name="Wang C.C."/>
            <person name="Yang T.C."/>
            <person name="Huo Q.B."/>
            <person name="Li W."/>
            <person name="Chen H.Y."/>
            <person name="Chen S.E."/>
            <person name="Zhou L.G."/>
            <person name="Ni X.B."/>
            <person name="Tian J.H."/>
            <person name="Sheng Y."/>
            <person name="Liu T."/>
            <person name="Pan Y.S."/>
            <person name="Xia L.Y."/>
            <person name="Li J."/>
            <person name="Zhao F."/>
            <person name="Cao W.C."/>
        </authorList>
    </citation>
    <scope>NUCLEOTIDE SEQUENCE [LARGE SCALE GENOMIC DNA]</scope>
    <source>
        <strain evidence="13">HaeL-2018</strain>
    </source>
</reference>
<dbReference type="PANTHER" id="PTHR45928">
    <property type="entry name" value="RE38146P"/>
    <property type="match status" value="1"/>
</dbReference>
<evidence type="ECO:0000256" key="10">
    <source>
        <dbReference type="PROSITE-ProRule" id="PRU00282"/>
    </source>
</evidence>
<dbReference type="Gene3D" id="1.50.40.10">
    <property type="entry name" value="Mitochondrial carrier domain"/>
    <property type="match status" value="1"/>
</dbReference>
<evidence type="ECO:0000256" key="2">
    <source>
        <dbReference type="ARBA" id="ARBA00006375"/>
    </source>
</evidence>
<keyword evidence="8" id="KW-0496">Mitochondrion</keyword>
<accession>A0A9J6FE55</accession>
<feature type="transmembrane region" description="Helical" evidence="12">
    <location>
        <begin position="119"/>
        <end position="140"/>
    </location>
</feature>
<dbReference type="EMBL" id="JABSTR010000001">
    <property type="protein sequence ID" value="KAH9360665.1"/>
    <property type="molecule type" value="Genomic_DNA"/>
</dbReference>
<keyword evidence="14" id="KW-1185">Reference proteome</keyword>
<keyword evidence="7 12" id="KW-1133">Transmembrane helix</keyword>
<feature type="transmembrane region" description="Helical" evidence="12">
    <location>
        <begin position="189"/>
        <end position="207"/>
    </location>
</feature>
<protein>
    <submittedName>
        <fullName evidence="13">Uncharacterized protein</fullName>
    </submittedName>
</protein>
<evidence type="ECO:0000313" key="14">
    <source>
        <dbReference type="Proteomes" id="UP000821853"/>
    </source>
</evidence>
<keyword evidence="6" id="KW-0999">Mitochondrion inner membrane</keyword>
<dbReference type="Pfam" id="PF00153">
    <property type="entry name" value="Mito_carr"/>
    <property type="match status" value="2"/>
</dbReference>
<comment type="subcellular location">
    <subcellularLocation>
        <location evidence="1">Mitochondrion inner membrane</location>
        <topology evidence="1">Multi-pass membrane protein</topology>
    </subcellularLocation>
</comment>
<dbReference type="PANTHER" id="PTHR45928:SF1">
    <property type="entry name" value="RE38146P"/>
    <property type="match status" value="1"/>
</dbReference>
<dbReference type="VEuPathDB" id="VectorBase:HLOH_039933"/>
<dbReference type="Proteomes" id="UP000821853">
    <property type="component" value="Chromosome 1"/>
</dbReference>
<evidence type="ECO:0000256" key="12">
    <source>
        <dbReference type="SAM" id="Phobius"/>
    </source>
</evidence>
<evidence type="ECO:0000256" key="5">
    <source>
        <dbReference type="ARBA" id="ARBA00022737"/>
    </source>
</evidence>
<keyword evidence="5" id="KW-0677">Repeat</keyword>
<evidence type="ECO:0000256" key="9">
    <source>
        <dbReference type="ARBA" id="ARBA00023136"/>
    </source>
</evidence>
<evidence type="ECO:0000256" key="7">
    <source>
        <dbReference type="ARBA" id="ARBA00022989"/>
    </source>
</evidence>
<evidence type="ECO:0000256" key="4">
    <source>
        <dbReference type="ARBA" id="ARBA00022692"/>
    </source>
</evidence>
<dbReference type="InterPro" id="IPR051508">
    <property type="entry name" value="Mito_Carrier_Antiporter"/>
</dbReference>
<evidence type="ECO:0000313" key="13">
    <source>
        <dbReference type="EMBL" id="KAH9360665.1"/>
    </source>
</evidence>
<sequence>MMRISVIDVTANQNRTGWRIVHEGCRQTVNHRGRDAGIILFPLQLHSASAAIAVGYQHGYRTARAALAHIYRTQGVWNGLWRATSTNMLRLSVGSALQLSTFTAFKTLLNTAVEGRERYFVVNTLLAAFLSGVTVAPPVAFLDGLRARLYAQPSNPSGEGIYYNGLRDCVIKVKQTEGLRALARGAGGAFFYIMTSSVVTLVTWEEIKGRRDKNRTQKQDLLVDYGII</sequence>
<gene>
    <name evidence="13" type="ORF">HPB48_004797</name>
</gene>
<dbReference type="SUPFAM" id="SSF103506">
    <property type="entry name" value="Mitochondrial carrier"/>
    <property type="match status" value="1"/>
</dbReference>
<dbReference type="AlphaFoldDB" id="A0A9J6FE55"/>
<evidence type="ECO:0000256" key="6">
    <source>
        <dbReference type="ARBA" id="ARBA00022792"/>
    </source>
</evidence>
<keyword evidence="9 10" id="KW-0472">Membrane</keyword>
<keyword evidence="3 11" id="KW-0813">Transport</keyword>
<evidence type="ECO:0000256" key="3">
    <source>
        <dbReference type="ARBA" id="ARBA00022448"/>
    </source>
</evidence>
<dbReference type="InterPro" id="IPR018108">
    <property type="entry name" value="MCP_transmembrane"/>
</dbReference>
<evidence type="ECO:0000256" key="11">
    <source>
        <dbReference type="RuleBase" id="RU000488"/>
    </source>
</evidence>